<dbReference type="RefSeq" id="WP_344162405.1">
    <property type="nucleotide sequence ID" value="NZ_BAAANF010000023.1"/>
</dbReference>
<organism evidence="3 4">
    <name type="scientific">Kribbella yunnanensis</name>
    <dbReference type="NCBI Taxonomy" id="190194"/>
    <lineage>
        <taxon>Bacteria</taxon>
        <taxon>Bacillati</taxon>
        <taxon>Actinomycetota</taxon>
        <taxon>Actinomycetes</taxon>
        <taxon>Propionibacteriales</taxon>
        <taxon>Kribbellaceae</taxon>
        <taxon>Kribbella</taxon>
    </lineage>
</organism>
<evidence type="ECO:0000313" key="3">
    <source>
        <dbReference type="EMBL" id="GAA1712902.1"/>
    </source>
</evidence>
<dbReference type="InterPro" id="IPR036291">
    <property type="entry name" value="NAD(P)-bd_dom_sf"/>
</dbReference>
<name>A0ABP4UW51_9ACTN</name>
<dbReference type="PANTHER" id="PTHR43639:SF1">
    <property type="entry name" value="SHORT-CHAIN DEHYDROGENASE_REDUCTASE FAMILY PROTEIN"/>
    <property type="match status" value="1"/>
</dbReference>
<dbReference type="SUPFAM" id="SSF51735">
    <property type="entry name" value="NAD(P)-binding Rossmann-fold domains"/>
    <property type="match status" value="1"/>
</dbReference>
<reference evidence="4" key="1">
    <citation type="journal article" date="2019" name="Int. J. Syst. Evol. Microbiol.">
        <title>The Global Catalogue of Microorganisms (GCM) 10K type strain sequencing project: providing services to taxonomists for standard genome sequencing and annotation.</title>
        <authorList>
            <consortium name="The Broad Institute Genomics Platform"/>
            <consortium name="The Broad Institute Genome Sequencing Center for Infectious Disease"/>
            <person name="Wu L."/>
            <person name="Ma J."/>
        </authorList>
    </citation>
    <scope>NUCLEOTIDE SEQUENCE [LARGE SCALE GENOMIC DNA]</scope>
    <source>
        <strain evidence="4">JCM 14307</strain>
    </source>
</reference>
<dbReference type="PRINTS" id="PR00080">
    <property type="entry name" value="SDRFAMILY"/>
</dbReference>
<dbReference type="EMBL" id="BAAANF010000023">
    <property type="protein sequence ID" value="GAA1712902.1"/>
    <property type="molecule type" value="Genomic_DNA"/>
</dbReference>
<dbReference type="Pfam" id="PF13561">
    <property type="entry name" value="adh_short_C2"/>
    <property type="match status" value="1"/>
</dbReference>
<dbReference type="Proteomes" id="UP001500280">
    <property type="component" value="Unassembled WGS sequence"/>
</dbReference>
<comment type="caution">
    <text evidence="3">The sequence shown here is derived from an EMBL/GenBank/DDBJ whole genome shotgun (WGS) entry which is preliminary data.</text>
</comment>
<accession>A0ABP4UW51</accession>
<evidence type="ECO:0000313" key="4">
    <source>
        <dbReference type="Proteomes" id="UP001500280"/>
    </source>
</evidence>
<gene>
    <name evidence="3" type="ORF">GCM10009745_71430</name>
</gene>
<keyword evidence="4" id="KW-1185">Reference proteome</keyword>
<dbReference type="Gene3D" id="3.40.50.720">
    <property type="entry name" value="NAD(P)-binding Rossmann-like Domain"/>
    <property type="match status" value="1"/>
</dbReference>
<keyword evidence="2" id="KW-0560">Oxidoreductase</keyword>
<protein>
    <submittedName>
        <fullName evidence="3">SDR family oxidoreductase</fullName>
    </submittedName>
</protein>
<dbReference type="PANTHER" id="PTHR43639">
    <property type="entry name" value="OXIDOREDUCTASE, SHORT-CHAIN DEHYDROGENASE/REDUCTASE FAMILY (AFU_ORTHOLOGUE AFUA_5G02870)"/>
    <property type="match status" value="1"/>
</dbReference>
<proteinExistence type="inferred from homology"/>
<sequence>MKSVAGDENGRSEVSESAPSWALVTGSSNGIGRAAALGLAADGYSVVVTGRSAQRVEEVRGQIEGAGGRAIGLVADLSGPSAARGLAEQVRDAVDGPVDVLVNNAGGGSFAPTEATSDEMFDVAFNLNAKAPFILVGAFAPGMAERGRGAIINVGSLSSTMATAGTAAFQAAKGALSMMTKSWTAEYGPRGVRVNTVDPGFVLTAVNEDFRPAFANYLSTLPAGRGGDPEEVGNAIRFLASPQASYIYGVTLAVDGGRNAVVPF</sequence>
<evidence type="ECO:0000256" key="2">
    <source>
        <dbReference type="ARBA" id="ARBA00023002"/>
    </source>
</evidence>
<dbReference type="CDD" id="cd05233">
    <property type="entry name" value="SDR_c"/>
    <property type="match status" value="1"/>
</dbReference>
<evidence type="ECO:0000256" key="1">
    <source>
        <dbReference type="ARBA" id="ARBA00006484"/>
    </source>
</evidence>
<comment type="similarity">
    <text evidence="1">Belongs to the short-chain dehydrogenases/reductases (SDR) family.</text>
</comment>
<dbReference type="PRINTS" id="PR00081">
    <property type="entry name" value="GDHRDH"/>
</dbReference>
<dbReference type="InterPro" id="IPR002347">
    <property type="entry name" value="SDR_fam"/>
</dbReference>